<accession>A0ACC2ZED7</accession>
<keyword evidence="2" id="KW-1185">Reference proteome</keyword>
<sequence length="475" mass="53887">MSSTVSEPNSTKPLSLSQFRKRLIVLCDGTGQDSTANDNVQYPTNVTRFARALSPWIKVKTKGKNTDEVEQVEQIVYYQKGVGTNSKLDRGLGGATGAGVAANIRAAYGFLAHNYDPGDEIYFFGYSRGAYIARAIAGMVTEFGLLTKHGMDAFPALYKEYHKRRLKRSKEDASDDLAFEKIKDKFHKRAKDAVRIIGVWDTVAFHKPEAGNLLGYDVEDFEFQYLELSPKVWYGFHALALDERRTVFSPTLWKDSSHPQDKMKQVWFSGRHSDIECEKTGLLGFDHSYCVSDYEKLDPNESEPWNTTLGTTEDPGTRDLLDLVYHWADVIPFMNTVDDRRPMSLDGTTNEQIHKSIVDRKLAQNLDGEDCVVYPCKLLTGTHDATGWQLQWDAGKYLMEAEIQDVEMKYKGRVTMPSRYMKLNAFVSLRSFSVLPFRTPDREELIALIKGMTEADIAQYIPLAEDDMFGYVPTE</sequence>
<comment type="caution">
    <text evidence="1">The sequence shown here is derived from an EMBL/GenBank/DDBJ whole genome shotgun (WGS) entry which is preliminary data.</text>
</comment>
<organism evidence="1 2">
    <name type="scientific">Coniosporium tulheliwenetii</name>
    <dbReference type="NCBI Taxonomy" id="3383036"/>
    <lineage>
        <taxon>Eukaryota</taxon>
        <taxon>Fungi</taxon>
        <taxon>Dikarya</taxon>
        <taxon>Ascomycota</taxon>
        <taxon>Pezizomycotina</taxon>
        <taxon>Dothideomycetes</taxon>
        <taxon>Dothideomycetes incertae sedis</taxon>
        <taxon>Coniosporium</taxon>
    </lineage>
</organism>
<dbReference type="Proteomes" id="UP001172680">
    <property type="component" value="Unassembled WGS sequence"/>
</dbReference>
<dbReference type="EMBL" id="JAPDRP010000007">
    <property type="protein sequence ID" value="KAJ9646006.1"/>
    <property type="molecule type" value="Genomic_DNA"/>
</dbReference>
<evidence type="ECO:0000313" key="2">
    <source>
        <dbReference type="Proteomes" id="UP001172680"/>
    </source>
</evidence>
<gene>
    <name evidence="1" type="ORF">H2199_003049</name>
</gene>
<reference evidence="1" key="1">
    <citation type="submission" date="2022-10" db="EMBL/GenBank/DDBJ databases">
        <title>Culturing micro-colonial fungi from biological soil crusts in the Mojave desert and describing Neophaeococcomyces mojavensis, and introducing the new genera and species Taxawa tesnikishii.</title>
        <authorList>
            <person name="Kurbessoian T."/>
            <person name="Stajich J.E."/>
        </authorList>
    </citation>
    <scope>NUCLEOTIDE SEQUENCE</scope>
    <source>
        <strain evidence="1">JES_115</strain>
    </source>
</reference>
<evidence type="ECO:0000313" key="1">
    <source>
        <dbReference type="EMBL" id="KAJ9646006.1"/>
    </source>
</evidence>
<proteinExistence type="predicted"/>
<protein>
    <submittedName>
        <fullName evidence="1">Uncharacterized protein</fullName>
    </submittedName>
</protein>
<name>A0ACC2ZED7_9PEZI</name>